<dbReference type="InterPro" id="IPR002933">
    <property type="entry name" value="Peptidase_M20"/>
</dbReference>
<evidence type="ECO:0000259" key="3">
    <source>
        <dbReference type="Pfam" id="PF07687"/>
    </source>
</evidence>
<dbReference type="RefSeq" id="WP_189994032.1">
    <property type="nucleotide sequence ID" value="NZ_BMZS01000011.1"/>
</dbReference>
<dbReference type="InterPro" id="IPR017439">
    <property type="entry name" value="Amidohydrolase"/>
</dbReference>
<dbReference type="NCBIfam" id="TIGR01891">
    <property type="entry name" value="amidohydrolases"/>
    <property type="match status" value="1"/>
</dbReference>
<dbReference type="SUPFAM" id="SSF55031">
    <property type="entry name" value="Bacterial exopeptidase dimerisation domain"/>
    <property type="match status" value="1"/>
</dbReference>
<dbReference type="GO" id="GO:0046872">
    <property type="term" value="F:metal ion binding"/>
    <property type="evidence" value="ECO:0007669"/>
    <property type="project" value="UniProtKB-KW"/>
</dbReference>
<feature type="binding site" evidence="2">
    <location>
        <position position="163"/>
    </location>
    <ligand>
        <name>Mn(2+)</name>
        <dbReference type="ChEBI" id="CHEBI:29035"/>
        <label>2</label>
    </ligand>
</feature>
<dbReference type="InterPro" id="IPR011650">
    <property type="entry name" value="Peptidase_M20_dimer"/>
</dbReference>
<feature type="binding site" evidence="2">
    <location>
        <position position="104"/>
    </location>
    <ligand>
        <name>Mn(2+)</name>
        <dbReference type="ChEBI" id="CHEBI:29035"/>
        <label>2</label>
    </ligand>
</feature>
<dbReference type="GO" id="GO:0050118">
    <property type="term" value="F:N-acetyldiaminopimelate deacetylase activity"/>
    <property type="evidence" value="ECO:0007669"/>
    <property type="project" value="UniProtKB-ARBA"/>
</dbReference>
<dbReference type="AlphaFoldDB" id="A0A918XVW5"/>
<evidence type="ECO:0000256" key="1">
    <source>
        <dbReference type="ARBA" id="ARBA00022801"/>
    </source>
</evidence>
<feature type="binding site" evidence="2">
    <location>
        <position position="362"/>
    </location>
    <ligand>
        <name>Mn(2+)</name>
        <dbReference type="ChEBI" id="CHEBI:29035"/>
        <label>2</label>
    </ligand>
</feature>
<dbReference type="GO" id="GO:0019877">
    <property type="term" value="P:diaminopimelate biosynthetic process"/>
    <property type="evidence" value="ECO:0007669"/>
    <property type="project" value="UniProtKB-ARBA"/>
</dbReference>
<dbReference type="CDD" id="cd05666">
    <property type="entry name" value="M20_Acy1-like"/>
    <property type="match status" value="1"/>
</dbReference>
<evidence type="ECO:0000313" key="4">
    <source>
        <dbReference type="EMBL" id="GHD60123.1"/>
    </source>
</evidence>
<keyword evidence="2" id="KW-0479">Metal-binding</keyword>
<feature type="domain" description="Peptidase M20 dimerisation" evidence="3">
    <location>
        <begin position="187"/>
        <end position="277"/>
    </location>
</feature>
<dbReference type="EMBL" id="BMZS01000011">
    <property type="protein sequence ID" value="GHD60123.1"/>
    <property type="molecule type" value="Genomic_DNA"/>
</dbReference>
<keyword evidence="1 4" id="KW-0378">Hydrolase</keyword>
<feature type="binding site" evidence="2">
    <location>
        <position position="137"/>
    </location>
    <ligand>
        <name>Mn(2+)</name>
        <dbReference type="ChEBI" id="CHEBI:29035"/>
        <label>2</label>
    </ligand>
</feature>
<dbReference type="Pfam" id="PF07687">
    <property type="entry name" value="M20_dimer"/>
    <property type="match status" value="1"/>
</dbReference>
<feature type="binding site" evidence="2">
    <location>
        <position position="102"/>
    </location>
    <ligand>
        <name>Mn(2+)</name>
        <dbReference type="ChEBI" id="CHEBI:29035"/>
        <label>2</label>
    </ligand>
</feature>
<evidence type="ECO:0000313" key="5">
    <source>
        <dbReference type="Proteomes" id="UP000630353"/>
    </source>
</evidence>
<comment type="caution">
    <text evidence="4">The sequence shown here is derived from an EMBL/GenBank/DDBJ whole genome shotgun (WGS) entry which is preliminary data.</text>
</comment>
<dbReference type="InterPro" id="IPR036264">
    <property type="entry name" value="Bact_exopeptidase_dim_dom"/>
</dbReference>
<gene>
    <name evidence="4" type="ORF">GCM10017083_45820</name>
</gene>
<sequence length="391" mass="41126">MAGAREISPELVAAMTEWRRDFHRHPELGFQETRTSRLIAERLAGFGLEVHAGIGGTGVVGVLRRGSSNRAVGLRADIDALPITEKNDFAHRSATDGVMHACGHDGHTAMLLGAAKHLAGSETFDGTVVFIFQPAEEHGRGALAMIEDGLFERFGVDQVFGIHNMPGLPVGQLAVRTGPIMASEDNFEIVIHGAGGHASAPQNTVDPIVIAAEVVLALQTIVARGFGPSDAVVVSATEITTDGVRNVIPSTAWIRGDVRTFVPAHQQRVEALMRRIAAGVCAAHGATCEVEYANSFVPTVNTAEATDLVVRAARGALGDGNVDPDCRPIGGAEDFARMLAVRDGCFAFLGNGGDAGQGRGLHGQYYDFNDDALAPGAAYWIGLVEAALPAR</sequence>
<dbReference type="PIRSF" id="PIRSF005962">
    <property type="entry name" value="Pept_M20D_amidohydro"/>
    <property type="match status" value="1"/>
</dbReference>
<dbReference type="Proteomes" id="UP000630353">
    <property type="component" value="Unassembled WGS sequence"/>
</dbReference>
<reference evidence="4" key="2">
    <citation type="submission" date="2020-09" db="EMBL/GenBank/DDBJ databases">
        <authorList>
            <person name="Sun Q."/>
            <person name="Kim S."/>
        </authorList>
    </citation>
    <scope>NUCLEOTIDE SEQUENCE</scope>
    <source>
        <strain evidence="4">KCTC 42651</strain>
    </source>
</reference>
<dbReference type="Gene3D" id="3.30.70.360">
    <property type="match status" value="1"/>
</dbReference>
<dbReference type="FunFam" id="3.30.70.360:FF:000001">
    <property type="entry name" value="N-acetyldiaminopimelate deacetylase"/>
    <property type="match status" value="1"/>
</dbReference>
<keyword evidence="5" id="KW-1185">Reference proteome</keyword>
<dbReference type="Gene3D" id="3.40.630.10">
    <property type="entry name" value="Zn peptidases"/>
    <property type="match status" value="1"/>
</dbReference>
<dbReference type="SUPFAM" id="SSF53187">
    <property type="entry name" value="Zn-dependent exopeptidases"/>
    <property type="match status" value="1"/>
</dbReference>
<accession>A0A918XVW5</accession>
<organism evidence="4 5">
    <name type="scientific">Thalassobaculum fulvum</name>
    <dbReference type="NCBI Taxonomy" id="1633335"/>
    <lineage>
        <taxon>Bacteria</taxon>
        <taxon>Pseudomonadati</taxon>
        <taxon>Pseudomonadota</taxon>
        <taxon>Alphaproteobacteria</taxon>
        <taxon>Rhodospirillales</taxon>
        <taxon>Thalassobaculaceae</taxon>
        <taxon>Thalassobaculum</taxon>
    </lineage>
</organism>
<dbReference type="PANTHER" id="PTHR11014:SF63">
    <property type="entry name" value="METALLOPEPTIDASE, PUTATIVE (AFU_ORTHOLOGUE AFUA_6G09600)-RELATED"/>
    <property type="match status" value="1"/>
</dbReference>
<reference evidence="4" key="1">
    <citation type="journal article" date="2014" name="Int. J. Syst. Evol. Microbiol.">
        <title>Complete genome sequence of Corynebacterium casei LMG S-19264T (=DSM 44701T), isolated from a smear-ripened cheese.</title>
        <authorList>
            <consortium name="US DOE Joint Genome Institute (JGI-PGF)"/>
            <person name="Walter F."/>
            <person name="Albersmeier A."/>
            <person name="Kalinowski J."/>
            <person name="Ruckert C."/>
        </authorList>
    </citation>
    <scope>NUCLEOTIDE SEQUENCE</scope>
    <source>
        <strain evidence="4">KCTC 42651</strain>
    </source>
</reference>
<name>A0A918XVW5_9PROT</name>
<dbReference type="Pfam" id="PF01546">
    <property type="entry name" value="Peptidase_M20"/>
    <property type="match status" value="1"/>
</dbReference>
<dbReference type="PANTHER" id="PTHR11014">
    <property type="entry name" value="PEPTIDASE M20 FAMILY MEMBER"/>
    <property type="match status" value="1"/>
</dbReference>
<protein>
    <submittedName>
        <fullName evidence="4">Hydrolase</fullName>
    </submittedName>
</protein>
<comment type="cofactor">
    <cofactor evidence="2">
        <name>Mn(2+)</name>
        <dbReference type="ChEBI" id="CHEBI:29035"/>
    </cofactor>
    <text evidence="2">The Mn(2+) ion enhances activity.</text>
</comment>
<proteinExistence type="predicted"/>
<keyword evidence="2" id="KW-0464">Manganese</keyword>
<evidence type="ECO:0000256" key="2">
    <source>
        <dbReference type="PIRSR" id="PIRSR005962-1"/>
    </source>
</evidence>